<sequence length="138" mass="15829">MTESVALVVENTRKRPYQYDPSTKTVTVRKDIKSLFKKVATLTFSNAMLKKNADKARSDSERLAKESFEKLARAEEEIARLRAALEASEKKLFVTDETLIDAFEKLDIAADEAIIQTRGELMRQYLLCHYQITVQKIL</sequence>
<proteinExistence type="predicted"/>
<dbReference type="AlphaFoldDB" id="A0AAD9TZ78"/>
<evidence type="ECO:0000313" key="3">
    <source>
        <dbReference type="Proteomes" id="UP001280121"/>
    </source>
</evidence>
<dbReference type="EMBL" id="JANJYI010000006">
    <property type="protein sequence ID" value="KAK2644960.1"/>
    <property type="molecule type" value="Genomic_DNA"/>
</dbReference>
<keyword evidence="3" id="KW-1185">Reference proteome</keyword>
<evidence type="ECO:0000256" key="1">
    <source>
        <dbReference type="SAM" id="Coils"/>
    </source>
</evidence>
<gene>
    <name evidence="2" type="ORF">Ddye_020155</name>
</gene>
<feature type="coiled-coil region" evidence="1">
    <location>
        <begin position="46"/>
        <end position="91"/>
    </location>
</feature>
<keyword evidence="1" id="KW-0175">Coiled coil</keyword>
<organism evidence="2 3">
    <name type="scientific">Dipteronia dyeriana</name>
    <dbReference type="NCBI Taxonomy" id="168575"/>
    <lineage>
        <taxon>Eukaryota</taxon>
        <taxon>Viridiplantae</taxon>
        <taxon>Streptophyta</taxon>
        <taxon>Embryophyta</taxon>
        <taxon>Tracheophyta</taxon>
        <taxon>Spermatophyta</taxon>
        <taxon>Magnoliopsida</taxon>
        <taxon>eudicotyledons</taxon>
        <taxon>Gunneridae</taxon>
        <taxon>Pentapetalae</taxon>
        <taxon>rosids</taxon>
        <taxon>malvids</taxon>
        <taxon>Sapindales</taxon>
        <taxon>Sapindaceae</taxon>
        <taxon>Hippocastanoideae</taxon>
        <taxon>Acereae</taxon>
        <taxon>Dipteronia</taxon>
    </lineage>
</organism>
<dbReference type="Proteomes" id="UP001280121">
    <property type="component" value="Unassembled WGS sequence"/>
</dbReference>
<protein>
    <submittedName>
        <fullName evidence="2">Uncharacterized protein</fullName>
    </submittedName>
</protein>
<comment type="caution">
    <text evidence="2">The sequence shown here is derived from an EMBL/GenBank/DDBJ whole genome shotgun (WGS) entry which is preliminary data.</text>
</comment>
<reference evidence="2" key="1">
    <citation type="journal article" date="2023" name="Plant J.">
        <title>Genome sequences and population genomics provide insights into the demographic history, inbreeding, and mutation load of two 'living fossil' tree species of Dipteronia.</title>
        <authorList>
            <person name="Feng Y."/>
            <person name="Comes H.P."/>
            <person name="Chen J."/>
            <person name="Zhu S."/>
            <person name="Lu R."/>
            <person name="Zhang X."/>
            <person name="Li P."/>
            <person name="Qiu J."/>
            <person name="Olsen K.M."/>
            <person name="Qiu Y."/>
        </authorList>
    </citation>
    <scope>NUCLEOTIDE SEQUENCE</scope>
    <source>
        <strain evidence="2">KIB01</strain>
    </source>
</reference>
<name>A0AAD9TZ78_9ROSI</name>
<evidence type="ECO:0000313" key="2">
    <source>
        <dbReference type="EMBL" id="KAK2644960.1"/>
    </source>
</evidence>
<accession>A0AAD9TZ78</accession>